<evidence type="ECO:0000313" key="2">
    <source>
        <dbReference type="Proteomes" id="UP001160148"/>
    </source>
</evidence>
<name>A0AAV0Y7N2_9HEMI</name>
<dbReference type="AlphaFoldDB" id="A0AAV0Y7N2"/>
<evidence type="ECO:0000313" key="1">
    <source>
        <dbReference type="EMBL" id="CAI6375441.1"/>
    </source>
</evidence>
<sequence>MNSRTRKMLNMATEHRVPTKNSADYAYANHKVMVLDQYCLQNLPQNNSIIDQNNILNEVVLQEKQNILLEVEKKKQNDALIPASYSIRNENSIIYHNNSYSSGSGKYENQILPQNNYVVDQNISYEVELENQNILFEVEQENQNDVLLHASYSKRDKNSAIDDDISYISGSDKYENQNLTQNNYELDQNISYEVELENQNILFEVEQEDQNDVLLRASYSKRDKNSAIDDDISYISGSDKYENQNFTQNNYVLDQNISYEVKLENQNILFEVEQENQNDNSAIDDDNSYISGSDEYEIQFGNNNRNEYNNLTQNSIIDHMIVARYSKRKTNGALTYF</sequence>
<organism evidence="1 2">
    <name type="scientific">Macrosiphum euphorbiae</name>
    <name type="common">potato aphid</name>
    <dbReference type="NCBI Taxonomy" id="13131"/>
    <lineage>
        <taxon>Eukaryota</taxon>
        <taxon>Metazoa</taxon>
        <taxon>Ecdysozoa</taxon>
        <taxon>Arthropoda</taxon>
        <taxon>Hexapoda</taxon>
        <taxon>Insecta</taxon>
        <taxon>Pterygota</taxon>
        <taxon>Neoptera</taxon>
        <taxon>Paraneoptera</taxon>
        <taxon>Hemiptera</taxon>
        <taxon>Sternorrhyncha</taxon>
        <taxon>Aphidomorpha</taxon>
        <taxon>Aphidoidea</taxon>
        <taxon>Aphididae</taxon>
        <taxon>Macrosiphini</taxon>
        <taxon>Macrosiphum</taxon>
    </lineage>
</organism>
<reference evidence="1 2" key="1">
    <citation type="submission" date="2023-01" db="EMBL/GenBank/DDBJ databases">
        <authorList>
            <person name="Whitehead M."/>
        </authorList>
    </citation>
    <scope>NUCLEOTIDE SEQUENCE [LARGE SCALE GENOMIC DNA]</scope>
</reference>
<comment type="caution">
    <text evidence="1">The sequence shown here is derived from an EMBL/GenBank/DDBJ whole genome shotgun (WGS) entry which is preliminary data.</text>
</comment>
<proteinExistence type="predicted"/>
<dbReference type="EMBL" id="CARXXK010001330">
    <property type="protein sequence ID" value="CAI6375441.1"/>
    <property type="molecule type" value="Genomic_DNA"/>
</dbReference>
<gene>
    <name evidence="1" type="ORF">MEUPH1_LOCUS28938</name>
</gene>
<keyword evidence="2" id="KW-1185">Reference proteome</keyword>
<dbReference type="Proteomes" id="UP001160148">
    <property type="component" value="Unassembled WGS sequence"/>
</dbReference>
<protein>
    <submittedName>
        <fullName evidence="1">Uncharacterized protein</fullName>
    </submittedName>
</protein>
<accession>A0AAV0Y7N2</accession>